<dbReference type="PANTHER" id="PTHR44090">
    <property type="entry name" value="WD REPEAT-CONTAINING PROTEIN 61"/>
    <property type="match status" value="1"/>
</dbReference>
<dbReference type="GO" id="GO:0000228">
    <property type="term" value="C:nuclear chromosome"/>
    <property type="evidence" value="ECO:0007669"/>
    <property type="project" value="EnsemblFungi"/>
</dbReference>
<evidence type="ECO:0000256" key="1">
    <source>
        <dbReference type="ARBA" id="ARBA00022574"/>
    </source>
</evidence>
<gene>
    <name evidence="4" type="ORF">LALA0_S06e07426g</name>
</gene>
<evidence type="ECO:0000313" key="5">
    <source>
        <dbReference type="Proteomes" id="UP000054304"/>
    </source>
</evidence>
<dbReference type="InterPro" id="IPR019775">
    <property type="entry name" value="WD40_repeat_CS"/>
</dbReference>
<dbReference type="InterPro" id="IPR036322">
    <property type="entry name" value="WD40_repeat_dom_sf"/>
</dbReference>
<dbReference type="GO" id="GO:0007131">
    <property type="term" value="P:reciprocal meiotic recombination"/>
    <property type="evidence" value="ECO:0007669"/>
    <property type="project" value="EnsemblFungi"/>
</dbReference>
<dbReference type="Gene3D" id="2.130.10.10">
    <property type="entry name" value="YVTN repeat-like/Quinoprotein amine dehydrogenase"/>
    <property type="match status" value="1"/>
</dbReference>
<dbReference type="Pfam" id="PF00400">
    <property type="entry name" value="WD40"/>
    <property type="match status" value="1"/>
</dbReference>
<organism evidence="4 5">
    <name type="scientific">Lachancea lanzarotensis</name>
    <dbReference type="NCBI Taxonomy" id="1245769"/>
    <lineage>
        <taxon>Eukaryota</taxon>
        <taxon>Fungi</taxon>
        <taxon>Dikarya</taxon>
        <taxon>Ascomycota</taxon>
        <taxon>Saccharomycotina</taxon>
        <taxon>Saccharomycetes</taxon>
        <taxon>Saccharomycetales</taxon>
        <taxon>Saccharomycetaceae</taxon>
        <taxon>Lachancea</taxon>
    </lineage>
</organism>
<dbReference type="AlphaFoldDB" id="A0A0C7MYW7"/>
<protein>
    <submittedName>
        <fullName evidence="4">LALA0S06e07426g1_1</fullName>
    </submittedName>
</protein>
<keyword evidence="5" id="KW-1185">Reference proteome</keyword>
<evidence type="ECO:0000256" key="2">
    <source>
        <dbReference type="ARBA" id="ARBA00022737"/>
    </source>
</evidence>
<dbReference type="HOGENOM" id="CLU_065016_0_0_1"/>
<dbReference type="PROSITE" id="PS50082">
    <property type="entry name" value="WD_REPEATS_2"/>
    <property type="match status" value="1"/>
</dbReference>
<proteinExistence type="predicted"/>
<reference evidence="4 5" key="1">
    <citation type="submission" date="2014-12" db="EMBL/GenBank/DDBJ databases">
        <authorList>
            <person name="Neuveglise Cecile"/>
        </authorList>
    </citation>
    <scope>NUCLEOTIDE SEQUENCE [LARGE SCALE GENOMIC DNA]</scope>
    <source>
        <strain evidence="4 5">CBS 12615</strain>
    </source>
</reference>
<dbReference type="GO" id="GO:0055087">
    <property type="term" value="C:Ski complex"/>
    <property type="evidence" value="ECO:0007669"/>
    <property type="project" value="EnsemblFungi"/>
</dbReference>
<accession>A0A0C7MYW7</accession>
<name>A0A0C7MYW7_9SACH</name>
<dbReference type="GO" id="GO:0070478">
    <property type="term" value="P:nuclear-transcribed mRNA catabolic process, 3'-5' exonucleolytic nonsense-mediated decay"/>
    <property type="evidence" value="ECO:0007669"/>
    <property type="project" value="EnsemblFungi"/>
</dbReference>
<dbReference type="SUPFAM" id="SSF50978">
    <property type="entry name" value="WD40 repeat-like"/>
    <property type="match status" value="1"/>
</dbReference>
<dbReference type="OrthoDB" id="10251741at2759"/>
<dbReference type="PROSITE" id="PS00678">
    <property type="entry name" value="WD_REPEATS_1"/>
    <property type="match status" value="1"/>
</dbReference>
<evidence type="ECO:0000313" key="4">
    <source>
        <dbReference type="EMBL" id="CEP62941.1"/>
    </source>
</evidence>
<dbReference type="SMART" id="SM00320">
    <property type="entry name" value="WD40"/>
    <property type="match status" value="4"/>
</dbReference>
<dbReference type="GO" id="GO:0065004">
    <property type="term" value="P:protein-DNA complex assembly"/>
    <property type="evidence" value="ECO:0007669"/>
    <property type="project" value="EnsemblFungi"/>
</dbReference>
<dbReference type="RefSeq" id="XP_022629163.1">
    <property type="nucleotide sequence ID" value="XM_022772017.1"/>
</dbReference>
<feature type="repeat" description="WD" evidence="3">
    <location>
        <begin position="293"/>
        <end position="334"/>
    </location>
</feature>
<dbReference type="InterPro" id="IPR051510">
    <property type="entry name" value="SKI8"/>
</dbReference>
<sequence length="403" mass="43874">MSKLYISTANCGKAHETDIFGLCVSNPYTATVSGDGYIKLWQNKLLEGSMPKEHVLTKFVHKTGLHHVDTFHSLEQGGLEVFLAACVSFSGQLFLYSVDSTTGQFEELDLLSKSEKLKSYWCVKFFKSDDRTTSHKLVVTDVKGGTLVWDLNVFRQNGQNQDGEVPQDAAVAGEKDLHLVFLGEIPATEPKFATSVDVSVKGTVATGFQDGSVVVSQLQTLRPIYNFEGFGIKGTEASSGTVRDVRFSPLGGLLAVANDSGSYGSVTLYETQYGERVGNLTVPTHSSQNSIASFTHDGWVFGLSFNSTGEYLATCGYDGKVRVWDVKQRERVSTLNISAEDIEQEEDIVSQDEYGDSLKTPPVMGVSFIDKGVRGGIGGDTNEGITCVCLDRSVRWFREAGGV</sequence>
<dbReference type="EMBL" id="LN736365">
    <property type="protein sequence ID" value="CEP62941.1"/>
    <property type="molecule type" value="Genomic_DNA"/>
</dbReference>
<keyword evidence="1 3" id="KW-0853">WD repeat</keyword>
<dbReference type="GeneID" id="34686429"/>
<evidence type="ECO:0000256" key="3">
    <source>
        <dbReference type="PROSITE-ProRule" id="PRU00221"/>
    </source>
</evidence>
<dbReference type="PANTHER" id="PTHR44090:SF1">
    <property type="entry name" value="SUPERKILLER COMPLEX PROTEIN 8"/>
    <property type="match status" value="1"/>
</dbReference>
<dbReference type="InterPro" id="IPR001680">
    <property type="entry name" value="WD40_rpt"/>
</dbReference>
<dbReference type="PROSITE" id="PS50294">
    <property type="entry name" value="WD_REPEATS_REGION"/>
    <property type="match status" value="1"/>
</dbReference>
<dbReference type="Proteomes" id="UP000054304">
    <property type="component" value="Unassembled WGS sequence"/>
</dbReference>
<dbReference type="STRING" id="1245769.A0A0C7MYW7"/>
<dbReference type="InterPro" id="IPR015943">
    <property type="entry name" value="WD40/YVTN_repeat-like_dom_sf"/>
</dbReference>
<keyword evidence="2" id="KW-0677">Repeat</keyword>
<dbReference type="GO" id="GO:0070481">
    <property type="term" value="P:nuclear-transcribed mRNA catabolic process, non-stop decay"/>
    <property type="evidence" value="ECO:0007669"/>
    <property type="project" value="EnsemblFungi"/>
</dbReference>